<dbReference type="InterPro" id="IPR041796">
    <property type="entry name" value="Mre11_N"/>
</dbReference>
<dbReference type="SUPFAM" id="SSF56300">
    <property type="entry name" value="Metallo-dependent phosphatases"/>
    <property type="match status" value="1"/>
</dbReference>
<dbReference type="GO" id="GO:0004527">
    <property type="term" value="F:exonuclease activity"/>
    <property type="evidence" value="ECO:0007669"/>
    <property type="project" value="UniProtKB-KW"/>
</dbReference>
<dbReference type="Gene3D" id="3.60.21.10">
    <property type="match status" value="1"/>
</dbReference>
<feature type="domain" description="Calcineurin-like phosphoesterase" evidence="2">
    <location>
        <begin position="4"/>
        <end position="204"/>
    </location>
</feature>
<proteinExistence type="predicted"/>
<accession>A0ABT4Q5G4</accession>
<dbReference type="EMBL" id="JAQAGZ010000003">
    <property type="protein sequence ID" value="MCZ8512127.1"/>
    <property type="molecule type" value="Genomic_DNA"/>
</dbReference>
<dbReference type="InterPro" id="IPR029052">
    <property type="entry name" value="Metallo-depent_PP-like"/>
</dbReference>
<gene>
    <name evidence="3" type="ORF">O9H85_06735</name>
</gene>
<evidence type="ECO:0000313" key="3">
    <source>
        <dbReference type="EMBL" id="MCZ8512127.1"/>
    </source>
</evidence>
<comment type="caution">
    <text evidence="3">The sequence shown here is derived from an EMBL/GenBank/DDBJ whole genome shotgun (WGS) entry which is preliminary data.</text>
</comment>
<evidence type="ECO:0000259" key="2">
    <source>
        <dbReference type="Pfam" id="PF00149"/>
    </source>
</evidence>
<dbReference type="RefSeq" id="WP_269880514.1">
    <property type="nucleotide sequence ID" value="NZ_JAQAGZ010000003.1"/>
</dbReference>
<keyword evidence="4" id="KW-1185">Reference proteome</keyword>
<dbReference type="InterPro" id="IPR050535">
    <property type="entry name" value="DNA_Repair-Maintenance_Comp"/>
</dbReference>
<keyword evidence="3" id="KW-0540">Nuclease</keyword>
<evidence type="ECO:0000313" key="4">
    <source>
        <dbReference type="Proteomes" id="UP001527882"/>
    </source>
</evidence>
<sequence>MKAFRFIHAADLHLDSPYRGIASLPDRLREQVRSSAFGAVNRLVELAVRERVDFVVIAGDVYDTKDRSLRAQLKFQGALEALAGQGIPAFVIHGNHDPVQGGYTAHLRWPESVVTFGWEEVESVVVKGRDEEPIARVSGISFRTASVTDNLSAGFRNWNDGLYHIGLLHSNVDGDPQHDNYAPCRKQELLQRGVDYWALGHIHTRAILHERPWIVYPGNIQGRHFRETGARGCYLADVSSSGDTSLAFHSLDEVRWIEGSVDISSLSTEQELKEALEDAVETLREDAAGRPALARLRLTGRGPLHAALRREGSAGELAARLREQERLEADAGIVWVDAIEDRTGAPVDRERLNGQPGFLGDLLRLSQEIGADPDEWAGLKEEAFAAVKAQPQLQALLNELNDEELREWLQEAEELVIDMLAGEAEMGMKP</sequence>
<dbReference type="InterPro" id="IPR014576">
    <property type="entry name" value="Pesterase_YhaO"/>
</dbReference>
<evidence type="ECO:0000256" key="1">
    <source>
        <dbReference type="ARBA" id="ARBA00022801"/>
    </source>
</evidence>
<dbReference type="PIRSF" id="PIRSF033091">
    <property type="entry name" value="Pesterase_YhaO"/>
    <property type="match status" value="1"/>
</dbReference>
<name>A0ABT4Q5G4_9BACL</name>
<keyword evidence="1" id="KW-0378">Hydrolase</keyword>
<organism evidence="3 4">
    <name type="scientific">Paenibacillus gyeongsangnamensis</name>
    <dbReference type="NCBI Taxonomy" id="3388067"/>
    <lineage>
        <taxon>Bacteria</taxon>
        <taxon>Bacillati</taxon>
        <taxon>Bacillota</taxon>
        <taxon>Bacilli</taxon>
        <taxon>Bacillales</taxon>
        <taxon>Paenibacillaceae</taxon>
        <taxon>Paenibacillus</taxon>
    </lineage>
</organism>
<dbReference type="PANTHER" id="PTHR30337:SF7">
    <property type="entry name" value="PHOSPHOESTERASE"/>
    <property type="match status" value="1"/>
</dbReference>
<reference evidence="3 4" key="1">
    <citation type="submission" date="2022-12" db="EMBL/GenBank/DDBJ databases">
        <title>Draft genome sequence of Paenibacillus sp. dW9.</title>
        <authorList>
            <person name="Choi E.-W."/>
            <person name="Kim D.-U."/>
        </authorList>
    </citation>
    <scope>NUCLEOTIDE SEQUENCE [LARGE SCALE GENOMIC DNA]</scope>
    <source>
        <strain evidence="4">dW9</strain>
    </source>
</reference>
<dbReference type="CDD" id="cd00840">
    <property type="entry name" value="MPP_Mre11_N"/>
    <property type="match status" value="1"/>
</dbReference>
<dbReference type="Proteomes" id="UP001527882">
    <property type="component" value="Unassembled WGS sequence"/>
</dbReference>
<protein>
    <submittedName>
        <fullName evidence="3">DNA repair exonuclease</fullName>
    </submittedName>
</protein>
<keyword evidence="3" id="KW-0269">Exonuclease</keyword>
<dbReference type="InterPro" id="IPR004843">
    <property type="entry name" value="Calcineurin-like_PHP"/>
</dbReference>
<dbReference type="Pfam" id="PF00149">
    <property type="entry name" value="Metallophos"/>
    <property type="match status" value="1"/>
</dbReference>
<dbReference type="PANTHER" id="PTHR30337">
    <property type="entry name" value="COMPONENT OF ATP-DEPENDENT DSDNA EXONUCLEASE"/>
    <property type="match status" value="1"/>
</dbReference>